<keyword evidence="2 5" id="KW-0812">Transmembrane</keyword>
<dbReference type="Ensembl" id="ENSSFOT00015041505.1">
    <property type="protein sequence ID" value="ENSSFOP00015054135.1"/>
    <property type="gene ID" value="ENSSFOG00015009794.2"/>
</dbReference>
<sequence length="103" mass="11448">MDSCPIQGVPYLVRYASRTDWTTGTLVTKAFFSCSFCMSGVAGCAATVAYGLYRLKSRWDTKMSMRLMRMRVAAQGFVVGAVAFGIVYTVYREYSVKPGVQEK</sequence>
<comment type="subcellular location">
    <subcellularLocation>
        <location evidence="1">Mitochondrion membrane</location>
    </subcellularLocation>
</comment>
<proteinExistence type="predicted"/>
<reference evidence="7 8" key="1">
    <citation type="submission" date="2019-04" db="EMBL/GenBank/DDBJ databases">
        <authorList>
            <consortium name="Wellcome Sanger Institute Data Sharing"/>
        </authorList>
    </citation>
    <scope>NUCLEOTIDE SEQUENCE [LARGE SCALE GENOMIC DNA]</scope>
</reference>
<dbReference type="InterPro" id="IPR050355">
    <property type="entry name" value="RCF1"/>
</dbReference>
<evidence type="ECO:0000313" key="8">
    <source>
        <dbReference type="Proteomes" id="UP000694397"/>
    </source>
</evidence>
<dbReference type="OrthoDB" id="10003563at2759"/>
<evidence type="ECO:0000259" key="6">
    <source>
        <dbReference type="Pfam" id="PF04588"/>
    </source>
</evidence>
<reference evidence="7" key="3">
    <citation type="submission" date="2025-09" db="UniProtKB">
        <authorList>
            <consortium name="Ensembl"/>
        </authorList>
    </citation>
    <scope>IDENTIFICATION</scope>
</reference>
<evidence type="ECO:0000256" key="3">
    <source>
        <dbReference type="ARBA" id="ARBA00022989"/>
    </source>
</evidence>
<dbReference type="GeneTree" id="ENSGT00940000154276"/>
<dbReference type="Pfam" id="PF04588">
    <property type="entry name" value="HIG_1_N"/>
    <property type="match status" value="1"/>
</dbReference>
<keyword evidence="3 5" id="KW-1133">Transmembrane helix</keyword>
<feature type="transmembrane region" description="Helical" evidence="5">
    <location>
        <begin position="72"/>
        <end position="91"/>
    </location>
</feature>
<dbReference type="GO" id="GO:0031966">
    <property type="term" value="C:mitochondrial membrane"/>
    <property type="evidence" value="ECO:0007669"/>
    <property type="project" value="UniProtKB-SubCell"/>
</dbReference>
<dbReference type="PANTHER" id="PTHR12297:SF5">
    <property type="entry name" value="HIG1 DOMAIN FAMILY MEMBER 1A, MITOCHONDRIAL"/>
    <property type="match status" value="1"/>
</dbReference>
<keyword evidence="8" id="KW-1185">Reference proteome</keyword>
<evidence type="ECO:0000256" key="4">
    <source>
        <dbReference type="ARBA" id="ARBA00023136"/>
    </source>
</evidence>
<dbReference type="PANTHER" id="PTHR12297">
    <property type="entry name" value="HYPOXIA-INDUCBILE GENE 1 HIG1 -RELATED"/>
    <property type="match status" value="1"/>
</dbReference>
<keyword evidence="4 5" id="KW-0472">Membrane</keyword>
<evidence type="ECO:0000313" key="7">
    <source>
        <dbReference type="Ensembl" id="ENSSFOP00015054135.1"/>
    </source>
</evidence>
<feature type="domain" description="HIG1" evidence="6">
    <location>
        <begin position="39"/>
        <end position="85"/>
    </location>
</feature>
<evidence type="ECO:0000256" key="1">
    <source>
        <dbReference type="ARBA" id="ARBA00004325"/>
    </source>
</evidence>
<accession>A0A8C9TN24</accession>
<dbReference type="InterPro" id="IPR007667">
    <property type="entry name" value="Hypoxia_induced_domain"/>
</dbReference>
<dbReference type="AlphaFoldDB" id="A0A8C9TN24"/>
<evidence type="ECO:0000256" key="5">
    <source>
        <dbReference type="SAM" id="Phobius"/>
    </source>
</evidence>
<name>A0A8C9TN24_SCLFO</name>
<feature type="transmembrane region" description="Helical" evidence="5">
    <location>
        <begin position="30"/>
        <end position="52"/>
    </location>
</feature>
<reference evidence="7" key="2">
    <citation type="submission" date="2025-08" db="UniProtKB">
        <authorList>
            <consortium name="Ensembl"/>
        </authorList>
    </citation>
    <scope>IDENTIFICATION</scope>
</reference>
<protein>
    <recommendedName>
        <fullName evidence="6">HIG1 domain-containing protein</fullName>
    </recommendedName>
</protein>
<gene>
    <name evidence="7" type="primary">higd1a</name>
</gene>
<dbReference type="GO" id="GO:0097250">
    <property type="term" value="P:mitochondrial respirasome assembly"/>
    <property type="evidence" value="ECO:0007669"/>
    <property type="project" value="TreeGrafter"/>
</dbReference>
<organism evidence="7 8">
    <name type="scientific">Scleropages formosus</name>
    <name type="common">Asian bonytongue</name>
    <name type="synonym">Osteoglossum formosum</name>
    <dbReference type="NCBI Taxonomy" id="113540"/>
    <lineage>
        <taxon>Eukaryota</taxon>
        <taxon>Metazoa</taxon>
        <taxon>Chordata</taxon>
        <taxon>Craniata</taxon>
        <taxon>Vertebrata</taxon>
        <taxon>Euteleostomi</taxon>
        <taxon>Actinopterygii</taxon>
        <taxon>Neopterygii</taxon>
        <taxon>Teleostei</taxon>
        <taxon>Osteoglossocephala</taxon>
        <taxon>Osteoglossomorpha</taxon>
        <taxon>Osteoglossiformes</taxon>
        <taxon>Osteoglossidae</taxon>
        <taxon>Scleropages</taxon>
    </lineage>
</organism>
<dbReference type="Proteomes" id="UP000694397">
    <property type="component" value="Chromosome 7"/>
</dbReference>
<evidence type="ECO:0000256" key="2">
    <source>
        <dbReference type="ARBA" id="ARBA00022692"/>
    </source>
</evidence>
<dbReference type="Gene3D" id="6.10.140.1320">
    <property type="match status" value="1"/>
</dbReference>